<name>A0A0A9ZBI4_LYGHE</name>
<evidence type="ECO:0000313" key="3">
    <source>
        <dbReference type="EMBL" id="JAG64165.1"/>
    </source>
</evidence>
<dbReference type="GO" id="GO:0016020">
    <property type="term" value="C:membrane"/>
    <property type="evidence" value="ECO:0007669"/>
    <property type="project" value="TreeGrafter"/>
</dbReference>
<accession>A0A0A9ZBI4</accession>
<dbReference type="InterPro" id="IPR036273">
    <property type="entry name" value="CRAL/TRIO_N_dom_sf"/>
</dbReference>
<protein>
    <submittedName>
        <fullName evidence="2">Alpha-tocopherol transfer protein</fullName>
    </submittedName>
</protein>
<dbReference type="EMBL" id="GDHC01005883">
    <property type="protein sequence ID" value="JAQ12746.1"/>
    <property type="molecule type" value="Transcribed_RNA"/>
</dbReference>
<dbReference type="GO" id="GO:1902936">
    <property type="term" value="F:phosphatidylinositol bisphosphate binding"/>
    <property type="evidence" value="ECO:0007669"/>
    <property type="project" value="TreeGrafter"/>
</dbReference>
<reference evidence="2" key="2">
    <citation type="submission" date="2014-07" db="EMBL/GenBank/DDBJ databases">
        <authorList>
            <person name="Hull J."/>
        </authorList>
    </citation>
    <scope>NUCLEOTIDE SEQUENCE</scope>
</reference>
<dbReference type="PANTHER" id="PTHR10174:SF224">
    <property type="entry name" value="RETINOL-BINDING PROTEIN PINTA"/>
    <property type="match status" value="1"/>
</dbReference>
<evidence type="ECO:0000313" key="4">
    <source>
        <dbReference type="EMBL" id="JAQ12746.1"/>
    </source>
</evidence>
<reference evidence="3" key="3">
    <citation type="submission" date="2014-09" db="EMBL/GenBank/DDBJ databases">
        <authorList>
            <person name="Magalhaes I.L.F."/>
            <person name="Oliveira U."/>
            <person name="Santos F.R."/>
            <person name="Vidigal T.H.D.A."/>
            <person name="Brescovit A.D."/>
            <person name="Santos A.J."/>
        </authorList>
    </citation>
    <scope>NUCLEOTIDE SEQUENCE</scope>
</reference>
<dbReference type="SUPFAM" id="SSF46938">
    <property type="entry name" value="CRAL/TRIO N-terminal domain"/>
    <property type="match status" value="1"/>
</dbReference>
<dbReference type="AlphaFoldDB" id="A0A0A9ZBI4"/>
<dbReference type="CDD" id="cd00170">
    <property type="entry name" value="SEC14"/>
    <property type="match status" value="1"/>
</dbReference>
<dbReference type="Pfam" id="PF00650">
    <property type="entry name" value="CRAL_TRIO"/>
    <property type="match status" value="1"/>
</dbReference>
<feature type="domain" description="CRAL-TRIO" evidence="1">
    <location>
        <begin position="133"/>
        <end position="257"/>
    </location>
</feature>
<reference evidence="2" key="1">
    <citation type="journal article" date="2014" name="PLoS ONE">
        <title>Transcriptome-Based Identification of ABC Transporters in the Western Tarnished Plant Bug Lygus hesperus.</title>
        <authorList>
            <person name="Hull J.J."/>
            <person name="Chaney K."/>
            <person name="Geib S.M."/>
            <person name="Fabrick J.A."/>
            <person name="Brent C.S."/>
            <person name="Walsh D."/>
            <person name="Lavine L.C."/>
        </authorList>
    </citation>
    <scope>NUCLEOTIDE SEQUENCE</scope>
</reference>
<evidence type="ECO:0000313" key="2">
    <source>
        <dbReference type="EMBL" id="JAG41266.1"/>
    </source>
</evidence>
<reference evidence="4" key="4">
    <citation type="journal article" date="2016" name="Gigascience">
        <title>De novo construction of an expanded transcriptome assembly for the western tarnished plant bug, Lygus hesperus.</title>
        <authorList>
            <person name="Tassone E.E."/>
            <person name="Geib S.M."/>
            <person name="Hall B."/>
            <person name="Fabrick J.A."/>
            <person name="Brent C.S."/>
            <person name="Hull J.J."/>
        </authorList>
    </citation>
    <scope>NUCLEOTIDE SEQUENCE</scope>
</reference>
<dbReference type="SUPFAM" id="SSF52087">
    <property type="entry name" value="CRAL/TRIO domain"/>
    <property type="match status" value="1"/>
</dbReference>
<dbReference type="InterPro" id="IPR036865">
    <property type="entry name" value="CRAL-TRIO_dom_sf"/>
</dbReference>
<dbReference type="PANTHER" id="PTHR10174">
    <property type="entry name" value="ALPHA-TOCOPHEROL TRANSFER PROTEIN-RELATED"/>
    <property type="match status" value="1"/>
</dbReference>
<dbReference type="PROSITE" id="PS50191">
    <property type="entry name" value="CRAL_TRIO"/>
    <property type="match status" value="1"/>
</dbReference>
<dbReference type="EMBL" id="GBRD01001656">
    <property type="protein sequence ID" value="JAG64165.1"/>
    <property type="molecule type" value="Transcribed_RNA"/>
</dbReference>
<dbReference type="EMBL" id="GBHO01002338">
    <property type="protein sequence ID" value="JAG41266.1"/>
    <property type="molecule type" value="Transcribed_RNA"/>
</dbReference>
<dbReference type="SMART" id="SM00516">
    <property type="entry name" value="SEC14"/>
    <property type="match status" value="1"/>
</dbReference>
<organism evidence="2">
    <name type="scientific">Lygus hesperus</name>
    <name type="common">Western plant bug</name>
    <dbReference type="NCBI Taxonomy" id="30085"/>
    <lineage>
        <taxon>Eukaryota</taxon>
        <taxon>Metazoa</taxon>
        <taxon>Ecdysozoa</taxon>
        <taxon>Arthropoda</taxon>
        <taxon>Hexapoda</taxon>
        <taxon>Insecta</taxon>
        <taxon>Pterygota</taxon>
        <taxon>Neoptera</taxon>
        <taxon>Paraneoptera</taxon>
        <taxon>Hemiptera</taxon>
        <taxon>Heteroptera</taxon>
        <taxon>Panheteroptera</taxon>
        <taxon>Cimicomorpha</taxon>
        <taxon>Miridae</taxon>
        <taxon>Mirini</taxon>
        <taxon>Lygus</taxon>
    </lineage>
</organism>
<dbReference type="Gene3D" id="3.40.525.10">
    <property type="entry name" value="CRAL-TRIO lipid binding domain"/>
    <property type="match status" value="1"/>
</dbReference>
<gene>
    <name evidence="2" type="primary">Ttpa_9</name>
    <name evidence="4" type="synonym">Ttpa_0</name>
    <name evidence="2" type="ORF">CM83_53439</name>
    <name evidence="4" type="ORF">g.75659</name>
</gene>
<dbReference type="InterPro" id="IPR001251">
    <property type="entry name" value="CRAL-TRIO_dom"/>
</dbReference>
<sequence>MNFYYPTKDEEDKILKEIGYSRSQLERDIPALRLWLQEQVHLPESRLKENDIFLSNFLVGCKGSVETAKRKMDHYYSLRGKGEAFTNRDTFAYVDSVSKYLAMVDIPKPTPEGNCISMTQLLVDDVDQYDGVDTLKKMTLMFELKLRTVPISGQHIYILDAHNYTMAHFLKLPPSALRTFTSFFQDAYPVRVKKILVTNVHQVLATAINTVIVPFLSKKLKDRFHVTSDPIHKAFEHVELLSKDIEGGKGSPLREMNDAWEKTLKSSQIIKDLLPALAEEADETRRPQLKNGINDPYFGLHGSIKTLVLD</sequence>
<proteinExistence type="predicted"/>
<dbReference type="PRINTS" id="PR00180">
    <property type="entry name" value="CRETINALDHBP"/>
</dbReference>
<evidence type="ECO:0000259" key="1">
    <source>
        <dbReference type="PROSITE" id="PS50191"/>
    </source>
</evidence>